<protein>
    <submittedName>
        <fullName evidence="1">Uncharacterized protein</fullName>
    </submittedName>
</protein>
<evidence type="ECO:0000313" key="2">
    <source>
        <dbReference type="Proteomes" id="UP000191931"/>
    </source>
</evidence>
<dbReference type="EMBL" id="FWEV01000073">
    <property type="protein sequence ID" value="SLM28946.1"/>
    <property type="molecule type" value="Genomic_DNA"/>
</dbReference>
<evidence type="ECO:0000313" key="1">
    <source>
        <dbReference type="EMBL" id="SLM28946.1"/>
    </source>
</evidence>
<reference evidence="1 2" key="1">
    <citation type="submission" date="2017-03" db="EMBL/GenBank/DDBJ databases">
        <authorList>
            <person name="Afonso C.L."/>
            <person name="Miller P.J."/>
            <person name="Scott M.A."/>
            <person name="Spackman E."/>
            <person name="Goraichik I."/>
            <person name="Dimitrov K.M."/>
            <person name="Suarez D.L."/>
            <person name="Swayne D.E."/>
        </authorList>
    </citation>
    <scope>NUCLEOTIDE SEQUENCE [LARGE SCALE GENOMIC DNA]</scope>
    <source>
        <strain evidence="1">PRJEB14757</strain>
    </source>
</reference>
<gene>
    <name evidence="1" type="ORF">MTBBW1_1640001</name>
</gene>
<accession>A0A1W1H931</accession>
<dbReference type="AlphaFoldDB" id="A0A1W1H931"/>
<organism evidence="1 2">
    <name type="scientific">Desulfamplus magnetovallimortis</name>
    <dbReference type="NCBI Taxonomy" id="1246637"/>
    <lineage>
        <taxon>Bacteria</taxon>
        <taxon>Pseudomonadati</taxon>
        <taxon>Thermodesulfobacteriota</taxon>
        <taxon>Desulfobacteria</taxon>
        <taxon>Desulfobacterales</taxon>
        <taxon>Desulfobacteraceae</taxon>
        <taxon>Desulfamplus</taxon>
    </lineage>
</organism>
<dbReference type="Proteomes" id="UP000191931">
    <property type="component" value="Unassembled WGS sequence"/>
</dbReference>
<keyword evidence="2" id="KW-1185">Reference proteome</keyword>
<proteinExistence type="predicted"/>
<sequence>MTLLIKSNFEKYNHNIMVFKRYLILYIVVHLNKKALNQQAHILNAQLLEFTNAQRILNLIV</sequence>
<name>A0A1W1H931_9BACT</name>